<organism evidence="7 8">
    <name type="scientific">Niveomyces insectorum RCEF 264</name>
    <dbReference type="NCBI Taxonomy" id="1081102"/>
    <lineage>
        <taxon>Eukaryota</taxon>
        <taxon>Fungi</taxon>
        <taxon>Dikarya</taxon>
        <taxon>Ascomycota</taxon>
        <taxon>Pezizomycotina</taxon>
        <taxon>Sordariomycetes</taxon>
        <taxon>Hypocreomycetidae</taxon>
        <taxon>Hypocreales</taxon>
        <taxon>Cordycipitaceae</taxon>
        <taxon>Niveomyces</taxon>
    </lineage>
</organism>
<evidence type="ECO:0000259" key="6">
    <source>
        <dbReference type="PROSITE" id="PS50192"/>
    </source>
</evidence>
<evidence type="ECO:0000256" key="4">
    <source>
        <dbReference type="ARBA" id="ARBA00054927"/>
    </source>
</evidence>
<gene>
    <name evidence="7" type="ORF">SPI_06717</name>
</gene>
<comment type="function">
    <text evidence="4">Essential for proper morphogenesis of the vacuole. May exist as structural reinforcement on the surface of the vacuolar membrane and be required for maintenance against rupture by osmotic pressure.</text>
</comment>
<keyword evidence="3" id="KW-0175">Coiled coil</keyword>
<evidence type="ECO:0000256" key="1">
    <source>
        <dbReference type="ARBA" id="ARBA00004116"/>
    </source>
</evidence>
<dbReference type="STRING" id="1081102.A0A167RIX2"/>
<dbReference type="PROSITE" id="PS50192">
    <property type="entry name" value="T_SNARE"/>
    <property type="match status" value="1"/>
</dbReference>
<comment type="subcellular location">
    <subcellularLocation>
        <location evidence="1">Vacuole</location>
    </subcellularLocation>
</comment>
<protein>
    <submittedName>
        <fullName evidence="7">Target SNARE coiled-coil domain protein</fullName>
    </submittedName>
</protein>
<dbReference type="Proteomes" id="UP000076874">
    <property type="component" value="Unassembled WGS sequence"/>
</dbReference>
<dbReference type="CDD" id="cd15858">
    <property type="entry name" value="SNARE_VAM7"/>
    <property type="match status" value="1"/>
</dbReference>
<feature type="region of interest" description="Disordered" evidence="5">
    <location>
        <begin position="1"/>
        <end position="21"/>
    </location>
</feature>
<dbReference type="InterPro" id="IPR000727">
    <property type="entry name" value="T_SNARE_dom"/>
</dbReference>
<accession>A0A167RIX2</accession>
<dbReference type="EMBL" id="AZHD01000012">
    <property type="protein sequence ID" value="OAA58644.1"/>
    <property type="molecule type" value="Genomic_DNA"/>
</dbReference>
<keyword evidence="8" id="KW-1185">Reference proteome</keyword>
<evidence type="ECO:0000256" key="5">
    <source>
        <dbReference type="SAM" id="MobiDB-lite"/>
    </source>
</evidence>
<feature type="domain" description="T-SNARE coiled-coil homology" evidence="6">
    <location>
        <begin position="29"/>
        <end position="91"/>
    </location>
</feature>
<evidence type="ECO:0000313" key="7">
    <source>
        <dbReference type="EMBL" id="OAA58644.1"/>
    </source>
</evidence>
<dbReference type="OrthoDB" id="428895at2759"/>
<dbReference type="GO" id="GO:0000329">
    <property type="term" value="C:fungal-type vacuole membrane"/>
    <property type="evidence" value="ECO:0007669"/>
    <property type="project" value="UniProtKB-ARBA"/>
</dbReference>
<dbReference type="SMART" id="SM00397">
    <property type="entry name" value="t_SNARE"/>
    <property type="match status" value="1"/>
</dbReference>
<evidence type="ECO:0000313" key="8">
    <source>
        <dbReference type="Proteomes" id="UP000076874"/>
    </source>
</evidence>
<name>A0A167RIX2_9HYPO</name>
<dbReference type="SUPFAM" id="SSF58038">
    <property type="entry name" value="SNARE fusion complex"/>
    <property type="match status" value="1"/>
</dbReference>
<proteinExistence type="predicted"/>
<dbReference type="GO" id="GO:0097576">
    <property type="term" value="P:vacuole fusion"/>
    <property type="evidence" value="ECO:0007669"/>
    <property type="project" value="UniProtKB-ARBA"/>
</dbReference>
<evidence type="ECO:0000256" key="2">
    <source>
        <dbReference type="ARBA" id="ARBA00022554"/>
    </source>
</evidence>
<comment type="caution">
    <text evidence="7">The sequence shown here is derived from an EMBL/GenBank/DDBJ whole genome shotgun (WGS) entry which is preliminary data.</text>
</comment>
<dbReference type="FunFam" id="1.20.5.110:FF:000058">
    <property type="entry name" value="VAM7p Vacuolar SNARE protein"/>
    <property type="match status" value="1"/>
</dbReference>
<keyword evidence="2" id="KW-0926">Vacuole</keyword>
<reference evidence="7 8" key="1">
    <citation type="journal article" date="2016" name="Genome Biol. Evol.">
        <title>Divergent and convergent evolution of fungal pathogenicity.</title>
        <authorList>
            <person name="Shang Y."/>
            <person name="Xiao G."/>
            <person name="Zheng P."/>
            <person name="Cen K."/>
            <person name="Zhan S."/>
            <person name="Wang C."/>
        </authorList>
    </citation>
    <scope>NUCLEOTIDE SEQUENCE [LARGE SCALE GENOMIC DNA]</scope>
    <source>
        <strain evidence="7 8">RCEF 264</strain>
    </source>
</reference>
<dbReference type="AlphaFoldDB" id="A0A167RIX2"/>
<evidence type="ECO:0000256" key="3">
    <source>
        <dbReference type="ARBA" id="ARBA00023054"/>
    </source>
</evidence>
<dbReference type="GO" id="GO:0016192">
    <property type="term" value="P:vesicle-mediated transport"/>
    <property type="evidence" value="ECO:0007669"/>
    <property type="project" value="UniProtKB-ARBA"/>
</dbReference>
<dbReference type="Gene3D" id="1.20.5.110">
    <property type="match status" value="1"/>
</dbReference>
<sequence>MGGRVLGAPLPETERTREQDNTGVLQLQRQIFSEQDQEVAALGEIVQRQRALGLAIKDEVDEQTLLLEQLGDGVDRVQGKVKVAKERIKRLG</sequence>
<dbReference type="GO" id="GO:0007034">
    <property type="term" value="P:vacuolar transport"/>
    <property type="evidence" value="ECO:0007669"/>
    <property type="project" value="UniProtKB-ARBA"/>
</dbReference>